<dbReference type="OrthoDB" id="5462484at2"/>
<dbReference type="RefSeq" id="WP_119885405.1">
    <property type="nucleotide sequence ID" value="NZ_CP067169.1"/>
</dbReference>
<reference evidence="7 8" key="1">
    <citation type="submission" date="2018-09" db="EMBL/GenBank/DDBJ databases">
        <title>Paracoccus onubensis nov. sp. a moderate halophilic bacterium isolated from Gruta de las Maravillas (Aracena, Spain).</title>
        <authorList>
            <person name="Jurado V."/>
            <person name="Gutierrez-Patricio S."/>
            <person name="Gonzalez-Pimentel J.L."/>
            <person name="Laiz L."/>
            <person name="Saiz-Jimenez C."/>
        </authorList>
    </citation>
    <scope>NUCLEOTIDE SEQUENCE [LARGE SCALE GENOMIC DNA]</scope>
    <source>
        <strain evidence="7 8">DSM 19484</strain>
    </source>
</reference>
<proteinExistence type="inferred from homology"/>
<dbReference type="PANTHER" id="PTHR38776">
    <property type="entry name" value="MLTA-INTERACTING PROTEIN-RELATED"/>
    <property type="match status" value="1"/>
</dbReference>
<keyword evidence="8" id="KW-1185">Reference proteome</keyword>
<evidence type="ECO:0000256" key="5">
    <source>
        <dbReference type="ARBA" id="ARBA00023237"/>
    </source>
</evidence>
<dbReference type="PANTHER" id="PTHR38776:SF1">
    <property type="entry name" value="MLTA-INTERACTING PROTEIN-RELATED"/>
    <property type="match status" value="1"/>
</dbReference>
<evidence type="ECO:0000256" key="2">
    <source>
        <dbReference type="ARBA" id="ARBA00005722"/>
    </source>
</evidence>
<comment type="subcellular location">
    <subcellularLocation>
        <location evidence="1">Cell outer membrane</location>
    </subcellularLocation>
</comment>
<feature type="chain" id="PRO_5019201689" evidence="6">
    <location>
        <begin position="20"/>
        <end position="249"/>
    </location>
</feature>
<protein>
    <submittedName>
        <fullName evidence="7">MipA/OmpV family protein</fullName>
    </submittedName>
</protein>
<evidence type="ECO:0000313" key="8">
    <source>
        <dbReference type="Proteomes" id="UP000285530"/>
    </source>
</evidence>
<name>A0A419A026_9RHOB</name>
<dbReference type="GO" id="GO:0009279">
    <property type="term" value="C:cell outer membrane"/>
    <property type="evidence" value="ECO:0007669"/>
    <property type="project" value="UniProtKB-SubCell"/>
</dbReference>
<comment type="caution">
    <text evidence="7">The sequence shown here is derived from an EMBL/GenBank/DDBJ whole genome shotgun (WGS) entry which is preliminary data.</text>
</comment>
<dbReference type="Pfam" id="PF06629">
    <property type="entry name" value="MipA"/>
    <property type="match status" value="1"/>
</dbReference>
<dbReference type="Proteomes" id="UP000285530">
    <property type="component" value="Unassembled WGS sequence"/>
</dbReference>
<accession>A0A419A026</accession>
<evidence type="ECO:0000256" key="1">
    <source>
        <dbReference type="ARBA" id="ARBA00004442"/>
    </source>
</evidence>
<evidence type="ECO:0000256" key="6">
    <source>
        <dbReference type="SAM" id="SignalP"/>
    </source>
</evidence>
<dbReference type="InterPro" id="IPR010583">
    <property type="entry name" value="MipA"/>
</dbReference>
<dbReference type="SUPFAM" id="SSF56935">
    <property type="entry name" value="Porins"/>
    <property type="match status" value="1"/>
</dbReference>
<dbReference type="EMBL" id="QZEV01000012">
    <property type="protein sequence ID" value="RJL06160.1"/>
    <property type="molecule type" value="Genomic_DNA"/>
</dbReference>
<keyword evidence="4" id="KW-0472">Membrane</keyword>
<comment type="similarity">
    <text evidence="2">Belongs to the MipA/OmpV family.</text>
</comment>
<evidence type="ECO:0000256" key="4">
    <source>
        <dbReference type="ARBA" id="ARBA00023136"/>
    </source>
</evidence>
<evidence type="ECO:0000313" key="7">
    <source>
        <dbReference type="EMBL" id="RJL06160.1"/>
    </source>
</evidence>
<feature type="signal peptide" evidence="6">
    <location>
        <begin position="1"/>
        <end position="19"/>
    </location>
</feature>
<evidence type="ECO:0000256" key="3">
    <source>
        <dbReference type="ARBA" id="ARBA00022729"/>
    </source>
</evidence>
<keyword evidence="5" id="KW-0998">Cell outer membrane</keyword>
<gene>
    <name evidence="7" type="ORF">D3P06_04440</name>
</gene>
<organism evidence="7 8">
    <name type="scientific">Paracoccus aestuarii</name>
    <dbReference type="NCBI Taxonomy" id="453842"/>
    <lineage>
        <taxon>Bacteria</taxon>
        <taxon>Pseudomonadati</taxon>
        <taxon>Pseudomonadota</taxon>
        <taxon>Alphaproteobacteria</taxon>
        <taxon>Rhodobacterales</taxon>
        <taxon>Paracoccaceae</taxon>
        <taxon>Paracoccus</taxon>
    </lineage>
</organism>
<keyword evidence="3 6" id="KW-0732">Signal</keyword>
<dbReference type="AlphaFoldDB" id="A0A419A026"/>
<sequence length="249" mass="25686">MKTVLALVATLALPGLAVAQDFGAPARSLAFDLGLGAELGPSYPGSGTDRVTPWIIIGGTGSGTAGMGNVDQQGLGISPSVGTKGKRDFTDGDELIGLDGIDGAVELGLRLSYGLGPVTGYGSVRRGFGGHEGVTGNFGAKYRINVSDRVTLWTVAEAVYGNAEFNDTYFGVTAPESRASGLPPYEAGSGINEAALTLQARYALSENVSLLGEVRYGRLVGDAADSPVVQDETQSSVRLGVTRRFSFGF</sequence>